<organism evidence="1 2">
    <name type="scientific">Candidatus Mycoplasma haematobovis</name>
    <dbReference type="NCBI Taxonomy" id="432608"/>
    <lineage>
        <taxon>Bacteria</taxon>
        <taxon>Bacillati</taxon>
        <taxon>Mycoplasmatota</taxon>
        <taxon>Mollicutes</taxon>
        <taxon>Mycoplasmataceae</taxon>
        <taxon>Mycoplasma</taxon>
    </lineage>
</organism>
<dbReference type="EMBL" id="LWUJ01000010">
    <property type="protein sequence ID" value="OAL10613.1"/>
    <property type="molecule type" value="Genomic_DNA"/>
</dbReference>
<protein>
    <submittedName>
        <fullName evidence="1">Uncharacterized protein</fullName>
    </submittedName>
</protein>
<dbReference type="Proteomes" id="UP000077623">
    <property type="component" value="Unassembled WGS sequence"/>
</dbReference>
<comment type="caution">
    <text evidence="1">The sequence shown here is derived from an EMBL/GenBank/DDBJ whole genome shotgun (WGS) entry which is preliminary data.</text>
</comment>
<gene>
    <name evidence="1" type="ORF">A6V39_00915</name>
</gene>
<dbReference type="STRING" id="432608.A6V39_00915"/>
<evidence type="ECO:0000313" key="1">
    <source>
        <dbReference type="EMBL" id="OAL10613.1"/>
    </source>
</evidence>
<name>A0A1A9QDR9_9MOLU</name>
<reference evidence="2" key="1">
    <citation type="submission" date="2016-04" db="EMBL/GenBank/DDBJ databases">
        <authorList>
            <person name="Quiroz-Castaneda R.E."/>
            <person name="Martinez-Ocampo F."/>
        </authorList>
    </citation>
    <scope>NUCLEOTIDE SEQUENCE [LARGE SCALE GENOMIC DNA]</scope>
    <source>
        <strain evidence="2">INIFAP01</strain>
    </source>
</reference>
<dbReference type="RefSeq" id="WP_187149848.1">
    <property type="nucleotide sequence ID" value="NZ_LWUJ01000010.1"/>
</dbReference>
<keyword evidence="2" id="KW-1185">Reference proteome</keyword>
<proteinExistence type="predicted"/>
<sequence length="223" mass="24940">MTKTIKIAATTISVGGVAVGSGFGIHHLTKEETSSTDNSKLEKKSVTPSNSFSISLGASVLNLDGGSDQIQWTSRLEELKNVSSDLPEDLIALKTEKTWKDLQVWCSRNSNNSFEREDAPDFRNFKSFCTWKVGDKTWDKKIDANKEATHEDWGTAHAKLKAKQGVEEANLSEGLKTAKQATATENNHEDRKAMHLWCTSAYKEMWTDDNAKSFLEVKEYCRT</sequence>
<accession>A0A1A9QDR9</accession>
<evidence type="ECO:0000313" key="2">
    <source>
        <dbReference type="Proteomes" id="UP000077623"/>
    </source>
</evidence>
<dbReference type="AlphaFoldDB" id="A0A1A9QDR9"/>